<comment type="caution">
    <text evidence="1">The sequence shown here is derived from an EMBL/GenBank/DDBJ whole genome shotgun (WGS) entry which is preliminary data.</text>
</comment>
<reference evidence="1 2" key="1">
    <citation type="submission" date="2012-05" db="EMBL/GenBank/DDBJ databases">
        <title>Recombination and specialization in a pathogen metapopulation.</title>
        <authorList>
            <person name="Gardiner A."/>
            <person name="Kemen E."/>
            <person name="Schultz-Larsen T."/>
            <person name="MacLean D."/>
            <person name="Van Oosterhout C."/>
            <person name="Jones J.D.G."/>
        </authorList>
    </citation>
    <scope>NUCLEOTIDE SEQUENCE [LARGE SCALE GENOMIC DNA]</scope>
    <source>
        <strain evidence="1 2">Ac Nc2</strain>
    </source>
</reference>
<protein>
    <submittedName>
        <fullName evidence="1">Uncharacterized protein</fullName>
    </submittedName>
</protein>
<organism evidence="1 2">
    <name type="scientific">Albugo candida</name>
    <dbReference type="NCBI Taxonomy" id="65357"/>
    <lineage>
        <taxon>Eukaryota</taxon>
        <taxon>Sar</taxon>
        <taxon>Stramenopiles</taxon>
        <taxon>Oomycota</taxon>
        <taxon>Peronosporomycetes</taxon>
        <taxon>Albuginales</taxon>
        <taxon>Albuginaceae</taxon>
        <taxon>Albugo</taxon>
    </lineage>
</organism>
<gene>
    <name evidence="1" type="ORF">BN9_044370</name>
</gene>
<dbReference type="EMBL" id="CAIX01000053">
    <property type="protein sequence ID" value="CCI43653.1"/>
    <property type="molecule type" value="Genomic_DNA"/>
</dbReference>
<name>A0A024GA55_9STRA</name>
<evidence type="ECO:0000313" key="1">
    <source>
        <dbReference type="EMBL" id="CCI43653.1"/>
    </source>
</evidence>
<keyword evidence="2" id="KW-1185">Reference proteome</keyword>
<accession>A0A024GA55</accession>
<dbReference type="Proteomes" id="UP000053237">
    <property type="component" value="Unassembled WGS sequence"/>
</dbReference>
<dbReference type="InParanoid" id="A0A024GA55"/>
<dbReference type="AlphaFoldDB" id="A0A024GA55"/>
<proteinExistence type="predicted"/>
<evidence type="ECO:0000313" key="2">
    <source>
        <dbReference type="Proteomes" id="UP000053237"/>
    </source>
</evidence>
<sequence length="139" mass="16122">MNMLLETARQQTPKRKLDKQQTSVKYVQNAFGYSSTRFKERKTKSVCGYATKGGDITSTEIQIVCAVFVKLGPRQFTSRDCKRLNRGNTKKTFKVTLVKKIVWMPDGLIRFGRRYKDNGKEARLFESNFQTVSHEICKR</sequence>